<proteinExistence type="predicted"/>
<dbReference type="SUPFAM" id="SSF158573">
    <property type="entry name" value="GINS helical bundle-like"/>
    <property type="match status" value="1"/>
</dbReference>
<organism evidence="1 2">
    <name type="scientific">Coprinellus micaceus</name>
    <name type="common">Glistening ink-cap mushroom</name>
    <name type="synonym">Coprinus micaceus</name>
    <dbReference type="NCBI Taxonomy" id="71717"/>
    <lineage>
        <taxon>Eukaryota</taxon>
        <taxon>Fungi</taxon>
        <taxon>Dikarya</taxon>
        <taxon>Basidiomycota</taxon>
        <taxon>Agaricomycotina</taxon>
        <taxon>Agaricomycetes</taxon>
        <taxon>Agaricomycetidae</taxon>
        <taxon>Agaricales</taxon>
        <taxon>Agaricineae</taxon>
        <taxon>Psathyrellaceae</taxon>
        <taxon>Coprinellus</taxon>
    </lineage>
</organism>
<sequence length="134" mass="15202">MADTRHHGDLANQLLLESRRSTQSNTLLKYNDPLVRSLILERRDLERAAESLMEAEPHNVRPPPSQKCWFCYEAMPPCGFRLPFQHIGRISMLPGLSMLRNNSSAIHTKLYAQGIPLRTGNPLRTTALPQVLDT</sequence>
<gene>
    <name evidence="1" type="ORF">FA13DRAFT_1741813</name>
</gene>
<dbReference type="AlphaFoldDB" id="A0A4Y7SHX4"/>
<dbReference type="EMBL" id="QPFP01000109">
    <property type="protein sequence ID" value="TEB21490.1"/>
    <property type="molecule type" value="Genomic_DNA"/>
</dbReference>
<keyword evidence="2" id="KW-1185">Reference proteome</keyword>
<comment type="caution">
    <text evidence="1">The sequence shown here is derived from an EMBL/GenBank/DDBJ whole genome shotgun (WGS) entry which is preliminary data.</text>
</comment>
<evidence type="ECO:0000313" key="1">
    <source>
        <dbReference type="EMBL" id="TEB21490.1"/>
    </source>
</evidence>
<name>A0A4Y7SHX4_COPMI</name>
<dbReference type="Gene3D" id="1.20.58.1030">
    <property type="match status" value="1"/>
</dbReference>
<dbReference type="InterPro" id="IPR036224">
    <property type="entry name" value="GINS_bundle-like_dom_sf"/>
</dbReference>
<dbReference type="STRING" id="71717.A0A4Y7SHX4"/>
<accession>A0A4Y7SHX4</accession>
<dbReference type="OrthoDB" id="10252587at2759"/>
<dbReference type="Proteomes" id="UP000298030">
    <property type="component" value="Unassembled WGS sequence"/>
</dbReference>
<reference evidence="1 2" key="1">
    <citation type="journal article" date="2019" name="Nat. Ecol. Evol.">
        <title>Megaphylogeny resolves global patterns of mushroom evolution.</title>
        <authorList>
            <person name="Varga T."/>
            <person name="Krizsan K."/>
            <person name="Foldi C."/>
            <person name="Dima B."/>
            <person name="Sanchez-Garcia M."/>
            <person name="Sanchez-Ramirez S."/>
            <person name="Szollosi G.J."/>
            <person name="Szarkandi J.G."/>
            <person name="Papp V."/>
            <person name="Albert L."/>
            <person name="Andreopoulos W."/>
            <person name="Angelini C."/>
            <person name="Antonin V."/>
            <person name="Barry K.W."/>
            <person name="Bougher N.L."/>
            <person name="Buchanan P."/>
            <person name="Buyck B."/>
            <person name="Bense V."/>
            <person name="Catcheside P."/>
            <person name="Chovatia M."/>
            <person name="Cooper J."/>
            <person name="Damon W."/>
            <person name="Desjardin D."/>
            <person name="Finy P."/>
            <person name="Geml J."/>
            <person name="Haridas S."/>
            <person name="Hughes K."/>
            <person name="Justo A."/>
            <person name="Karasinski D."/>
            <person name="Kautmanova I."/>
            <person name="Kiss B."/>
            <person name="Kocsube S."/>
            <person name="Kotiranta H."/>
            <person name="LaButti K.M."/>
            <person name="Lechner B.E."/>
            <person name="Liimatainen K."/>
            <person name="Lipzen A."/>
            <person name="Lukacs Z."/>
            <person name="Mihaltcheva S."/>
            <person name="Morgado L.N."/>
            <person name="Niskanen T."/>
            <person name="Noordeloos M.E."/>
            <person name="Ohm R.A."/>
            <person name="Ortiz-Santana B."/>
            <person name="Ovrebo C."/>
            <person name="Racz N."/>
            <person name="Riley R."/>
            <person name="Savchenko A."/>
            <person name="Shiryaev A."/>
            <person name="Soop K."/>
            <person name="Spirin V."/>
            <person name="Szebenyi C."/>
            <person name="Tomsovsky M."/>
            <person name="Tulloss R.E."/>
            <person name="Uehling J."/>
            <person name="Grigoriev I.V."/>
            <person name="Vagvolgyi C."/>
            <person name="Papp T."/>
            <person name="Martin F.M."/>
            <person name="Miettinen O."/>
            <person name="Hibbett D.S."/>
            <person name="Nagy L.G."/>
        </authorList>
    </citation>
    <scope>NUCLEOTIDE SEQUENCE [LARGE SCALE GENOMIC DNA]</scope>
    <source>
        <strain evidence="1 2">FP101781</strain>
    </source>
</reference>
<protein>
    <submittedName>
        <fullName evidence="1">Uncharacterized protein</fullName>
    </submittedName>
</protein>
<evidence type="ECO:0000313" key="2">
    <source>
        <dbReference type="Proteomes" id="UP000298030"/>
    </source>
</evidence>